<feature type="region of interest" description="Disordered" evidence="1">
    <location>
        <begin position="143"/>
        <end position="162"/>
    </location>
</feature>
<evidence type="ECO:0000256" key="1">
    <source>
        <dbReference type="SAM" id="MobiDB-lite"/>
    </source>
</evidence>
<feature type="non-terminal residue" evidence="2">
    <location>
        <position position="1"/>
    </location>
</feature>
<gene>
    <name evidence="2" type="ORF">QBC37DRAFT_262382</name>
</gene>
<sequence>LSIHTQDVFYDTGADAEALVSHAFAKKLKERMGARIWQNNEVYAIGDYRAQQTEVLKETVCCTLQVQGKEIRNQHFILADISHDVLLGRIWFQKHDTFIDSKRRRLLFPADFPEVSKFVRNIEVTAQHLMSKPEWDQQVLDREKAMQEEDQRRRSGRESIGAVNRRIQQLEQKAKEKKSVSWAEPLETTITSPFHPREILRRALPFLSTLKNKDPDLETGTTCLYEIDRLIEQKKAELLPNDTKELREKVMRGVPKEYHDYLDV</sequence>
<accession>A0AAN7B0P4</accession>
<name>A0AAN7B0P4_9PEZI</name>
<evidence type="ECO:0000313" key="3">
    <source>
        <dbReference type="Proteomes" id="UP001301769"/>
    </source>
</evidence>
<comment type="caution">
    <text evidence="2">The sequence shown here is derived from an EMBL/GenBank/DDBJ whole genome shotgun (WGS) entry which is preliminary data.</text>
</comment>
<feature type="non-terminal residue" evidence="2">
    <location>
        <position position="264"/>
    </location>
</feature>
<proteinExistence type="predicted"/>
<reference evidence="2" key="1">
    <citation type="journal article" date="2023" name="Mol. Phylogenet. Evol.">
        <title>Genome-scale phylogeny and comparative genomics of the fungal order Sordariales.</title>
        <authorList>
            <person name="Hensen N."/>
            <person name="Bonometti L."/>
            <person name="Westerberg I."/>
            <person name="Brannstrom I.O."/>
            <person name="Guillou S."/>
            <person name="Cros-Aarteil S."/>
            <person name="Calhoun S."/>
            <person name="Haridas S."/>
            <person name="Kuo A."/>
            <person name="Mondo S."/>
            <person name="Pangilinan J."/>
            <person name="Riley R."/>
            <person name="LaButti K."/>
            <person name="Andreopoulos B."/>
            <person name="Lipzen A."/>
            <person name="Chen C."/>
            <person name="Yan M."/>
            <person name="Daum C."/>
            <person name="Ng V."/>
            <person name="Clum A."/>
            <person name="Steindorff A."/>
            <person name="Ohm R.A."/>
            <person name="Martin F."/>
            <person name="Silar P."/>
            <person name="Natvig D.O."/>
            <person name="Lalanne C."/>
            <person name="Gautier V."/>
            <person name="Ament-Velasquez S.L."/>
            <person name="Kruys A."/>
            <person name="Hutchinson M.I."/>
            <person name="Powell A.J."/>
            <person name="Barry K."/>
            <person name="Miller A.N."/>
            <person name="Grigoriev I.V."/>
            <person name="Debuchy R."/>
            <person name="Gladieux P."/>
            <person name="Hiltunen Thoren M."/>
            <person name="Johannesson H."/>
        </authorList>
    </citation>
    <scope>NUCLEOTIDE SEQUENCE</scope>
    <source>
        <strain evidence="2">PSN293</strain>
    </source>
</reference>
<feature type="compositionally biased region" description="Basic and acidic residues" evidence="1">
    <location>
        <begin position="143"/>
        <end position="157"/>
    </location>
</feature>
<organism evidence="2 3">
    <name type="scientific">Rhypophila decipiens</name>
    <dbReference type="NCBI Taxonomy" id="261697"/>
    <lineage>
        <taxon>Eukaryota</taxon>
        <taxon>Fungi</taxon>
        <taxon>Dikarya</taxon>
        <taxon>Ascomycota</taxon>
        <taxon>Pezizomycotina</taxon>
        <taxon>Sordariomycetes</taxon>
        <taxon>Sordariomycetidae</taxon>
        <taxon>Sordariales</taxon>
        <taxon>Naviculisporaceae</taxon>
        <taxon>Rhypophila</taxon>
    </lineage>
</organism>
<reference evidence="2" key="2">
    <citation type="submission" date="2023-05" db="EMBL/GenBank/DDBJ databases">
        <authorList>
            <consortium name="Lawrence Berkeley National Laboratory"/>
            <person name="Steindorff A."/>
            <person name="Hensen N."/>
            <person name="Bonometti L."/>
            <person name="Westerberg I."/>
            <person name="Brannstrom I.O."/>
            <person name="Guillou S."/>
            <person name="Cros-Aarteil S."/>
            <person name="Calhoun S."/>
            <person name="Haridas S."/>
            <person name="Kuo A."/>
            <person name="Mondo S."/>
            <person name="Pangilinan J."/>
            <person name="Riley R."/>
            <person name="Labutti K."/>
            <person name="Andreopoulos B."/>
            <person name="Lipzen A."/>
            <person name="Chen C."/>
            <person name="Yanf M."/>
            <person name="Daum C."/>
            <person name="Ng V."/>
            <person name="Clum A."/>
            <person name="Ohm R."/>
            <person name="Martin F."/>
            <person name="Silar P."/>
            <person name="Natvig D."/>
            <person name="Lalanne C."/>
            <person name="Gautier V."/>
            <person name="Ament-Velasquez S.L."/>
            <person name="Kruys A."/>
            <person name="Hutchinson M.I."/>
            <person name="Powell A.J."/>
            <person name="Barry K."/>
            <person name="Miller A.N."/>
            <person name="Grigoriev I.V."/>
            <person name="Debuchy R."/>
            <person name="Gladieux P."/>
            <person name="Thoren M.H."/>
            <person name="Johannesson H."/>
        </authorList>
    </citation>
    <scope>NUCLEOTIDE SEQUENCE</scope>
    <source>
        <strain evidence="2">PSN293</strain>
    </source>
</reference>
<evidence type="ECO:0000313" key="2">
    <source>
        <dbReference type="EMBL" id="KAK4205974.1"/>
    </source>
</evidence>
<keyword evidence="3" id="KW-1185">Reference proteome</keyword>
<dbReference type="EMBL" id="MU858575">
    <property type="protein sequence ID" value="KAK4205974.1"/>
    <property type="molecule type" value="Genomic_DNA"/>
</dbReference>
<dbReference type="Gene3D" id="2.40.70.10">
    <property type="entry name" value="Acid Proteases"/>
    <property type="match status" value="1"/>
</dbReference>
<protein>
    <submittedName>
        <fullName evidence="2">Uncharacterized protein</fullName>
    </submittedName>
</protein>
<dbReference type="AlphaFoldDB" id="A0AAN7B0P4"/>
<dbReference type="Proteomes" id="UP001301769">
    <property type="component" value="Unassembled WGS sequence"/>
</dbReference>
<dbReference type="InterPro" id="IPR021109">
    <property type="entry name" value="Peptidase_aspartic_dom_sf"/>
</dbReference>